<organism evidence="2 3">
    <name type="scientific">Desulfovibrio falkowii</name>
    <dbReference type="NCBI Taxonomy" id="3136602"/>
    <lineage>
        <taxon>Bacteria</taxon>
        <taxon>Pseudomonadati</taxon>
        <taxon>Thermodesulfobacteriota</taxon>
        <taxon>Desulfovibrionia</taxon>
        <taxon>Desulfovibrionales</taxon>
        <taxon>Desulfovibrionaceae</taxon>
        <taxon>Desulfovibrio</taxon>
    </lineage>
</organism>
<sequence length="64" mass="7154">MDSLKKCVKPFMVAFLMVALIAALPLLSGCKSEKDKQIEEQRERLLAPRKDKVDPHAPSAEPSF</sequence>
<comment type="caution">
    <text evidence="2">The sequence shown here is derived from an EMBL/GenBank/DDBJ whole genome shotgun (WGS) entry which is preliminary data.</text>
</comment>
<evidence type="ECO:0000313" key="2">
    <source>
        <dbReference type="EMBL" id="GAB1253094.1"/>
    </source>
</evidence>
<evidence type="ECO:0000256" key="1">
    <source>
        <dbReference type="SAM" id="MobiDB-lite"/>
    </source>
</evidence>
<dbReference type="PROSITE" id="PS51257">
    <property type="entry name" value="PROKAR_LIPOPROTEIN"/>
    <property type="match status" value="1"/>
</dbReference>
<dbReference type="EMBL" id="BAAFSG010000001">
    <property type="protein sequence ID" value="GAB1253094.1"/>
    <property type="molecule type" value="Genomic_DNA"/>
</dbReference>
<keyword evidence="3" id="KW-1185">Reference proteome</keyword>
<evidence type="ECO:0008006" key="4">
    <source>
        <dbReference type="Google" id="ProtNLM"/>
    </source>
</evidence>
<dbReference type="Proteomes" id="UP001628192">
    <property type="component" value="Unassembled WGS sequence"/>
</dbReference>
<gene>
    <name evidence="2" type="ORF">Defa_05810</name>
</gene>
<protein>
    <recommendedName>
        <fullName evidence="4">Lipoprotein</fullName>
    </recommendedName>
</protein>
<reference evidence="2 3" key="1">
    <citation type="journal article" date="2025" name="Int. J. Syst. Evol. Microbiol.">
        <title>Desulfovibrio falkowii sp. nov., Porphyromonas miyakawae sp. nov., Mediterraneibacter flintii sp. nov. and Owariibacterium komagatae gen. nov., sp. nov., isolated from human faeces.</title>
        <authorList>
            <person name="Hamaguchi T."/>
            <person name="Ohara M."/>
            <person name="Hisatomi A."/>
            <person name="Sekiguchi K."/>
            <person name="Takeda J.I."/>
            <person name="Ueyama J."/>
            <person name="Ito M."/>
            <person name="Nishiwaki H."/>
            <person name="Ogi T."/>
            <person name="Hirayama M."/>
            <person name="Ohkuma M."/>
            <person name="Sakamoto M."/>
            <person name="Ohno K."/>
        </authorList>
    </citation>
    <scope>NUCLEOTIDE SEQUENCE [LARGE SCALE GENOMIC DNA]</scope>
    <source>
        <strain evidence="2 3">13CB8C</strain>
    </source>
</reference>
<evidence type="ECO:0000313" key="3">
    <source>
        <dbReference type="Proteomes" id="UP001628192"/>
    </source>
</evidence>
<accession>A0ABQ0E5X1</accession>
<feature type="region of interest" description="Disordered" evidence="1">
    <location>
        <begin position="43"/>
        <end position="64"/>
    </location>
</feature>
<name>A0ABQ0E5X1_9BACT</name>
<proteinExistence type="predicted"/>
<feature type="compositionally biased region" description="Basic and acidic residues" evidence="1">
    <location>
        <begin position="43"/>
        <end position="55"/>
    </location>
</feature>